<accession>G9NLR1</accession>
<evidence type="ECO:0000256" key="1">
    <source>
        <dbReference type="SAM" id="MobiDB-lite"/>
    </source>
</evidence>
<reference evidence="2 3" key="1">
    <citation type="journal article" date="2011" name="Genome Biol.">
        <title>Comparative genome sequence analysis underscores mycoparasitism as the ancestral life style of Trichoderma.</title>
        <authorList>
            <person name="Kubicek C.P."/>
            <person name="Herrera-Estrella A."/>
            <person name="Seidl-Seiboth V."/>
            <person name="Martinez D.A."/>
            <person name="Druzhinina I.S."/>
            <person name="Thon M."/>
            <person name="Zeilinger S."/>
            <person name="Casas-Flores S."/>
            <person name="Horwitz B.A."/>
            <person name="Mukherjee P.K."/>
            <person name="Mukherjee M."/>
            <person name="Kredics L."/>
            <person name="Alcaraz L.D."/>
            <person name="Aerts A."/>
            <person name="Antal Z."/>
            <person name="Atanasova L."/>
            <person name="Cervantes-Badillo M.G."/>
            <person name="Challacombe J."/>
            <person name="Chertkov O."/>
            <person name="McCluskey K."/>
            <person name="Coulpier F."/>
            <person name="Deshpande N."/>
            <person name="von Doehren H."/>
            <person name="Ebbole D.J."/>
            <person name="Esquivel-Naranjo E.U."/>
            <person name="Fekete E."/>
            <person name="Flipphi M."/>
            <person name="Glaser F."/>
            <person name="Gomez-Rodriguez E.Y."/>
            <person name="Gruber S."/>
            <person name="Han C."/>
            <person name="Henrissat B."/>
            <person name="Hermosa R."/>
            <person name="Hernandez-Onate M."/>
            <person name="Karaffa L."/>
            <person name="Kosti I."/>
            <person name="Le Crom S."/>
            <person name="Lindquist E."/>
            <person name="Lucas S."/>
            <person name="Luebeck M."/>
            <person name="Luebeck P.S."/>
            <person name="Margeot A."/>
            <person name="Metz B."/>
            <person name="Misra M."/>
            <person name="Nevalainen H."/>
            <person name="Omann M."/>
            <person name="Packer N."/>
            <person name="Perrone G."/>
            <person name="Uresti-Rivera E.E."/>
            <person name="Salamov A."/>
            <person name="Schmoll M."/>
            <person name="Seiboth B."/>
            <person name="Shapiro H."/>
            <person name="Sukno S."/>
            <person name="Tamayo-Ramos J.A."/>
            <person name="Tisch D."/>
            <person name="Wiest A."/>
            <person name="Wilkinson H.H."/>
            <person name="Zhang M."/>
            <person name="Coutinho P.M."/>
            <person name="Kenerley C.M."/>
            <person name="Monte E."/>
            <person name="Baker S.E."/>
            <person name="Grigoriev I.V."/>
        </authorList>
    </citation>
    <scope>NUCLEOTIDE SEQUENCE [LARGE SCALE GENOMIC DNA]</scope>
    <source>
        <strain evidence="3">ATCC 20476 / IMI 206040</strain>
    </source>
</reference>
<gene>
    <name evidence="2" type="ORF">TRIATDRAFT_255465</name>
</gene>
<feature type="non-terminal residue" evidence="2">
    <location>
        <position position="58"/>
    </location>
</feature>
<dbReference type="Proteomes" id="UP000005426">
    <property type="component" value="Unassembled WGS sequence"/>
</dbReference>
<organism evidence="2 3">
    <name type="scientific">Hypocrea atroviridis (strain ATCC 20476 / IMI 206040)</name>
    <name type="common">Trichoderma atroviride</name>
    <dbReference type="NCBI Taxonomy" id="452589"/>
    <lineage>
        <taxon>Eukaryota</taxon>
        <taxon>Fungi</taxon>
        <taxon>Dikarya</taxon>
        <taxon>Ascomycota</taxon>
        <taxon>Pezizomycotina</taxon>
        <taxon>Sordariomycetes</taxon>
        <taxon>Hypocreomycetidae</taxon>
        <taxon>Hypocreales</taxon>
        <taxon>Hypocreaceae</taxon>
        <taxon>Trichoderma</taxon>
    </lineage>
</organism>
<dbReference type="AlphaFoldDB" id="G9NLR1"/>
<comment type="caution">
    <text evidence="2">The sequence shown here is derived from an EMBL/GenBank/DDBJ whole genome shotgun (WGS) entry which is preliminary data.</text>
</comment>
<evidence type="ECO:0000313" key="2">
    <source>
        <dbReference type="EMBL" id="EHK48821.1"/>
    </source>
</evidence>
<name>G9NLR1_HYPAI</name>
<proteinExistence type="predicted"/>
<dbReference type="EMBL" id="ABDG02000018">
    <property type="protein sequence ID" value="EHK48821.1"/>
    <property type="molecule type" value="Genomic_DNA"/>
</dbReference>
<protein>
    <submittedName>
        <fullName evidence="2">Uncharacterized protein</fullName>
    </submittedName>
</protein>
<keyword evidence="3" id="KW-1185">Reference proteome</keyword>
<feature type="region of interest" description="Disordered" evidence="1">
    <location>
        <begin position="20"/>
        <end position="41"/>
    </location>
</feature>
<sequence length="58" mass="6462">MTDPVAAAADVNVRIQEIRRKPRPRGQLTRNGTSFGQHRGRRLLAGGTTLEKRASVFF</sequence>
<evidence type="ECO:0000313" key="3">
    <source>
        <dbReference type="Proteomes" id="UP000005426"/>
    </source>
</evidence>
<dbReference type="HOGENOM" id="CLU_2984504_0_0_1"/>